<feature type="region of interest" description="Disordered" evidence="4">
    <location>
        <begin position="241"/>
        <end position="260"/>
    </location>
</feature>
<keyword evidence="5" id="KW-0472">Membrane</keyword>
<dbReference type="Gene3D" id="2.130.10.10">
    <property type="entry name" value="YVTN repeat-like/Quinoprotein amine dehydrogenase"/>
    <property type="match status" value="2"/>
</dbReference>
<dbReference type="SUPFAM" id="SSF46565">
    <property type="entry name" value="Chaperone J-domain"/>
    <property type="match status" value="1"/>
</dbReference>
<dbReference type="KEGG" id="tsph:KIH39_10940"/>
<evidence type="ECO:0000256" key="4">
    <source>
        <dbReference type="SAM" id="MobiDB-lite"/>
    </source>
</evidence>
<proteinExistence type="predicted"/>
<keyword evidence="1 3" id="KW-0853">WD repeat</keyword>
<feature type="transmembrane region" description="Helical" evidence="5">
    <location>
        <begin position="198"/>
        <end position="218"/>
    </location>
</feature>
<dbReference type="EMBL" id="CP074694">
    <property type="protein sequence ID" value="QVL34392.1"/>
    <property type="molecule type" value="Genomic_DNA"/>
</dbReference>
<gene>
    <name evidence="6" type="ORF">KIH39_10940</name>
</gene>
<evidence type="ECO:0000256" key="3">
    <source>
        <dbReference type="PROSITE-ProRule" id="PRU00221"/>
    </source>
</evidence>
<keyword evidence="7" id="KW-1185">Reference proteome</keyword>
<evidence type="ECO:0008006" key="8">
    <source>
        <dbReference type="Google" id="ProtNLM"/>
    </source>
</evidence>
<dbReference type="PANTHER" id="PTHR19848">
    <property type="entry name" value="WD40 REPEAT PROTEIN"/>
    <property type="match status" value="1"/>
</dbReference>
<evidence type="ECO:0000313" key="6">
    <source>
        <dbReference type="EMBL" id="QVL34392.1"/>
    </source>
</evidence>
<feature type="region of interest" description="Disordered" evidence="4">
    <location>
        <begin position="902"/>
        <end position="924"/>
    </location>
</feature>
<feature type="region of interest" description="Disordered" evidence="4">
    <location>
        <begin position="74"/>
        <end position="141"/>
    </location>
</feature>
<keyword evidence="5" id="KW-1133">Transmembrane helix</keyword>
<dbReference type="Gene3D" id="1.10.287.110">
    <property type="entry name" value="DnaJ domain"/>
    <property type="match status" value="1"/>
</dbReference>
<dbReference type="Pfam" id="PF00400">
    <property type="entry name" value="WD40"/>
    <property type="match status" value="2"/>
</dbReference>
<dbReference type="InterPro" id="IPR036869">
    <property type="entry name" value="J_dom_sf"/>
</dbReference>
<keyword evidence="5" id="KW-0812">Transmembrane</keyword>
<dbReference type="Proteomes" id="UP000676194">
    <property type="component" value="Chromosome"/>
</dbReference>
<dbReference type="InterPro" id="IPR015943">
    <property type="entry name" value="WD40/YVTN_repeat-like_dom_sf"/>
</dbReference>
<organism evidence="6 7">
    <name type="scientific">Telmatocola sphagniphila</name>
    <dbReference type="NCBI Taxonomy" id="1123043"/>
    <lineage>
        <taxon>Bacteria</taxon>
        <taxon>Pseudomonadati</taxon>
        <taxon>Planctomycetota</taxon>
        <taxon>Planctomycetia</taxon>
        <taxon>Gemmatales</taxon>
        <taxon>Gemmataceae</taxon>
    </lineage>
</organism>
<sequence>MFDPYHDWLSISKVQRPPSLYALLGISSSERDPEAISDACMLRILQISQHKKGPHAQLYAKIVKEIQEARDILSNPAKREQYENNPKGYLHQSNSTKAASEDEGSDVEPLDLADESTRATNDPSAWWDDAPVEPAQPKAKKVDWWKQEIPVSPGHVSATPLPAATPPASPVKPSLVVAAGFDEFTMKKRKSPRKQGGALKWVFGILLLAGGGGAAYYFTQIAGKGVEETKVATQLEKKDSEKEVLTPKSGITPPVKTDAASDIAKPVEVPPKEIKKEDPKGLLANTVKKPVFQSGILKGHQEAVRFSVLRKDGSALVTTGDDQLVLLHRPDFTDAKKLVKLESPARGLLMFPSGKSIAVTDGGTIFVIQLESGDTTQRLVNLRGGVRALAISSDEQILFTGNTAGDVDFWKLGNKEPIKSVNLASTGAVTSLAVTPDDSILAVGMSDGSIQRIDAKTYKKLNKWKGSAKGKSITQLAFSHDGGKLISLGDDNELTVWNPVSDQKLESLSGGKDTLTAFRQMPSDKSLLACSLERGLISTTYPLKKFDGTPTTLEAKPYSLDSTSSGDLVAVALSEGKTQIVRLQAAEAGDVPPVGNLEMALLPPQPLPVPDFNTLKSLWQEFKQKEAALLDSEKTEVITSSGDRFAKLAESVAQAPESRFIYFTAARKQYVKLLDFDKAFKVVASHSRWFQIDSFEEWTNILEEIAKNIPNGLLPPFTVRCMSFLDEAEKAQRYDCIVRLLPVVERLAKFSTAEEVVNSIEKLKGRLKSNLLEEGQAVEARKKLESNSNDASSHAILGKYLLLRKRNYAEALSHLSQGDMESLKKLASQDLKNPTEFRDQIELGNAWWALGISPEVANDSAKASCWLRAKHWYLKALESGQVGAADKIELLSKNTQATELARRLDANSTKNAPKTPATTTTTPATATETNLVRSNAQLIGNEKNFSANLTNSGGSRLETDGVRFTKNDAAITTRFLVEDSWRIHITAIPGAAGLRIQVLGEEIAFPGTAPKSSIVYTLDRKGTKLSYSCQGSVNKSAIPSSGTILLQADKSPPTPIVIQPGGNIAPEGILLKSITFSGTIKPMPKE</sequence>
<evidence type="ECO:0000256" key="1">
    <source>
        <dbReference type="ARBA" id="ARBA00022574"/>
    </source>
</evidence>
<accession>A0A8E6B9J9</accession>
<dbReference type="InterPro" id="IPR001680">
    <property type="entry name" value="WD40_rpt"/>
</dbReference>
<dbReference type="PROSITE" id="PS50082">
    <property type="entry name" value="WD_REPEATS_2"/>
    <property type="match status" value="1"/>
</dbReference>
<dbReference type="PANTHER" id="PTHR19848:SF8">
    <property type="entry name" value="F-BOX AND WD REPEAT DOMAIN CONTAINING 7"/>
    <property type="match status" value="1"/>
</dbReference>
<reference evidence="6" key="1">
    <citation type="submission" date="2021-05" db="EMBL/GenBank/DDBJ databases">
        <title>Complete genome sequence of the cellulolytic planctomycete Telmatocola sphagniphila SP2T and characterization of the first cellulase from planctomycetes.</title>
        <authorList>
            <person name="Rakitin A.L."/>
            <person name="Beletsky A.V."/>
            <person name="Naumoff D.G."/>
            <person name="Kulichevskaya I.S."/>
            <person name="Mardanov A.V."/>
            <person name="Ravin N.V."/>
            <person name="Dedysh S.N."/>
        </authorList>
    </citation>
    <scope>NUCLEOTIDE SEQUENCE</scope>
    <source>
        <strain evidence="6">SP2T</strain>
    </source>
</reference>
<protein>
    <recommendedName>
        <fullName evidence="8">J domain-containing protein</fullName>
    </recommendedName>
</protein>
<keyword evidence="2" id="KW-0677">Repeat</keyword>
<dbReference type="RefSeq" id="WP_213499362.1">
    <property type="nucleotide sequence ID" value="NZ_CP074694.1"/>
</dbReference>
<evidence type="ECO:0000256" key="5">
    <source>
        <dbReference type="SAM" id="Phobius"/>
    </source>
</evidence>
<feature type="compositionally biased region" description="Acidic residues" evidence="4">
    <location>
        <begin position="101"/>
        <end position="114"/>
    </location>
</feature>
<dbReference type="SUPFAM" id="SSF50978">
    <property type="entry name" value="WD40 repeat-like"/>
    <property type="match status" value="1"/>
</dbReference>
<feature type="compositionally biased region" description="Low complexity" evidence="4">
    <location>
        <begin position="909"/>
        <end position="924"/>
    </location>
</feature>
<evidence type="ECO:0000313" key="7">
    <source>
        <dbReference type="Proteomes" id="UP000676194"/>
    </source>
</evidence>
<dbReference type="InterPro" id="IPR036322">
    <property type="entry name" value="WD40_repeat_dom_sf"/>
</dbReference>
<feature type="repeat" description="WD" evidence="3">
    <location>
        <begin position="466"/>
        <end position="507"/>
    </location>
</feature>
<name>A0A8E6B9J9_9BACT</name>
<evidence type="ECO:0000256" key="2">
    <source>
        <dbReference type="ARBA" id="ARBA00022737"/>
    </source>
</evidence>
<dbReference type="SMART" id="SM00320">
    <property type="entry name" value="WD40"/>
    <property type="match status" value="4"/>
</dbReference>
<dbReference type="AlphaFoldDB" id="A0A8E6B9J9"/>